<sequence length="348" mass="40341">MDTLDLKEQIVNDDKIEEILEALGMHHINSNNGKYITCGMPDGDNTKSTVVYKDNLHVDAYTRNIKDAYGFTDIISLVSFVNGTYHTESVKWICDICGYDFYGQNTRKSRLADWVRDMWKVQKDGSKEDEEKLTPIDEKMLSYYGQYVTDMFLKDGISYQTQKEFGLGIDLLYNMITIPIRDELNFLVGVKGRLFKDEIDEWESKYFYIHSCAKSKVLYGLNKTKHYIKEKNEVIVCESEKAVMQLWTMGIKNAVAISGHILSSTQAQKLTYLGVPIVIAYDQGAEIGKNGKIDKNFYPNEFNKFLENQEVYVIYDKSRKILKEKESPSDNPKKWVELYNSYKYKVRG</sequence>
<accession>A0ABU6N859</accession>
<organism evidence="1 2">
    <name type="scientific">Bacillus xiapuensis</name>
    <dbReference type="NCBI Taxonomy" id="2014075"/>
    <lineage>
        <taxon>Bacteria</taxon>
        <taxon>Bacillati</taxon>
        <taxon>Bacillota</taxon>
        <taxon>Bacilli</taxon>
        <taxon>Bacillales</taxon>
        <taxon>Bacillaceae</taxon>
        <taxon>Bacillus</taxon>
    </lineage>
</organism>
<gene>
    <name evidence="1" type="ORF">P4447_07990</name>
</gene>
<reference evidence="1 2" key="1">
    <citation type="submission" date="2023-03" db="EMBL/GenBank/DDBJ databases">
        <title>Bacillus Genome Sequencing.</title>
        <authorList>
            <person name="Dunlap C."/>
        </authorList>
    </citation>
    <scope>NUCLEOTIDE SEQUENCE [LARGE SCALE GENOMIC DNA]</scope>
    <source>
        <strain evidence="1 2">B-14544</strain>
    </source>
</reference>
<dbReference type="PANTHER" id="PTHR30313">
    <property type="entry name" value="DNA PRIMASE"/>
    <property type="match status" value="1"/>
</dbReference>
<dbReference type="SUPFAM" id="SSF56731">
    <property type="entry name" value="DNA primase core"/>
    <property type="match status" value="1"/>
</dbReference>
<evidence type="ECO:0000313" key="2">
    <source>
        <dbReference type="Proteomes" id="UP001330749"/>
    </source>
</evidence>
<dbReference type="PANTHER" id="PTHR30313:SF2">
    <property type="entry name" value="DNA PRIMASE"/>
    <property type="match status" value="1"/>
</dbReference>
<dbReference type="Gene3D" id="3.40.1360.10">
    <property type="match status" value="1"/>
</dbReference>
<dbReference type="InterPro" id="IPR050219">
    <property type="entry name" value="DnaG_primase"/>
</dbReference>
<keyword evidence="2" id="KW-1185">Reference proteome</keyword>
<evidence type="ECO:0008006" key="3">
    <source>
        <dbReference type="Google" id="ProtNLM"/>
    </source>
</evidence>
<protein>
    <recommendedName>
        <fullName evidence="3">DNA primase</fullName>
    </recommendedName>
</protein>
<dbReference type="EMBL" id="JARMQG010000084">
    <property type="protein sequence ID" value="MED3562394.1"/>
    <property type="molecule type" value="Genomic_DNA"/>
</dbReference>
<name>A0ABU6N859_9BACI</name>
<proteinExistence type="predicted"/>
<dbReference type="RefSeq" id="WP_327967317.1">
    <property type="nucleotide sequence ID" value="NZ_JARMQG010000084.1"/>
</dbReference>
<evidence type="ECO:0000313" key="1">
    <source>
        <dbReference type="EMBL" id="MED3562394.1"/>
    </source>
</evidence>
<dbReference type="Proteomes" id="UP001330749">
    <property type="component" value="Unassembled WGS sequence"/>
</dbReference>
<comment type="caution">
    <text evidence="1">The sequence shown here is derived from an EMBL/GenBank/DDBJ whole genome shotgun (WGS) entry which is preliminary data.</text>
</comment>